<dbReference type="InterPro" id="IPR045340">
    <property type="entry name" value="DUF6533"/>
</dbReference>
<keyword evidence="1" id="KW-0812">Transmembrane</keyword>
<feature type="domain" description="DUF6533" evidence="2">
    <location>
        <begin position="23"/>
        <end position="68"/>
    </location>
</feature>
<evidence type="ECO:0000313" key="4">
    <source>
        <dbReference type="Proteomes" id="UP000559256"/>
    </source>
</evidence>
<sequence length="152" mass="17829">MDQGSNLGVGIFGIERQIMVHRYMYLLGITILYWDHIITFGDEVSYIWTRPKILSSYCFLIIRYLALVGTIPVTVVKFSVMSTSVQAIPFLLDCLDYFENCGYIRLYLLAYIRALRTESSNFGYYGRHKFVNYWDCFVFELRSRCRTDGIAF</sequence>
<dbReference type="OrthoDB" id="2686513at2759"/>
<dbReference type="Proteomes" id="UP000559256">
    <property type="component" value="Unassembled WGS sequence"/>
</dbReference>
<reference evidence="3 4" key="1">
    <citation type="journal article" date="2020" name="ISME J.">
        <title>Uncovering the hidden diversity of litter-decomposition mechanisms in mushroom-forming fungi.</title>
        <authorList>
            <person name="Floudas D."/>
            <person name="Bentzer J."/>
            <person name="Ahren D."/>
            <person name="Johansson T."/>
            <person name="Persson P."/>
            <person name="Tunlid A."/>
        </authorList>
    </citation>
    <scope>NUCLEOTIDE SEQUENCE [LARGE SCALE GENOMIC DNA]</scope>
    <source>
        <strain evidence="3 4">CBS 291.85</strain>
    </source>
</reference>
<evidence type="ECO:0000313" key="3">
    <source>
        <dbReference type="EMBL" id="KAF5336749.1"/>
    </source>
</evidence>
<comment type="caution">
    <text evidence="3">The sequence shown here is derived from an EMBL/GenBank/DDBJ whole genome shotgun (WGS) entry which is preliminary data.</text>
</comment>
<organism evidence="3 4">
    <name type="scientific">Tetrapyrgos nigripes</name>
    <dbReference type="NCBI Taxonomy" id="182062"/>
    <lineage>
        <taxon>Eukaryota</taxon>
        <taxon>Fungi</taxon>
        <taxon>Dikarya</taxon>
        <taxon>Basidiomycota</taxon>
        <taxon>Agaricomycotina</taxon>
        <taxon>Agaricomycetes</taxon>
        <taxon>Agaricomycetidae</taxon>
        <taxon>Agaricales</taxon>
        <taxon>Marasmiineae</taxon>
        <taxon>Marasmiaceae</taxon>
        <taxon>Tetrapyrgos</taxon>
    </lineage>
</organism>
<name>A0A8H5FHA9_9AGAR</name>
<accession>A0A8H5FHA9</accession>
<keyword evidence="1" id="KW-1133">Transmembrane helix</keyword>
<dbReference type="EMBL" id="JAACJM010000223">
    <property type="protein sequence ID" value="KAF5336749.1"/>
    <property type="molecule type" value="Genomic_DNA"/>
</dbReference>
<evidence type="ECO:0000256" key="1">
    <source>
        <dbReference type="SAM" id="Phobius"/>
    </source>
</evidence>
<keyword evidence="1" id="KW-0472">Membrane</keyword>
<gene>
    <name evidence="3" type="ORF">D9758_016266</name>
</gene>
<proteinExistence type="predicted"/>
<keyword evidence="4" id="KW-1185">Reference proteome</keyword>
<dbReference type="AlphaFoldDB" id="A0A8H5FHA9"/>
<protein>
    <recommendedName>
        <fullName evidence="2">DUF6533 domain-containing protein</fullName>
    </recommendedName>
</protein>
<feature type="transmembrane region" description="Helical" evidence="1">
    <location>
        <begin position="23"/>
        <end position="41"/>
    </location>
</feature>
<dbReference type="Pfam" id="PF20151">
    <property type="entry name" value="DUF6533"/>
    <property type="match status" value="1"/>
</dbReference>
<feature type="transmembrane region" description="Helical" evidence="1">
    <location>
        <begin position="53"/>
        <end position="76"/>
    </location>
</feature>
<evidence type="ECO:0000259" key="2">
    <source>
        <dbReference type="Pfam" id="PF20151"/>
    </source>
</evidence>